<reference evidence="2 3" key="1">
    <citation type="submission" date="2024-09" db="EMBL/GenBank/DDBJ databases">
        <title>Genome sequencing and assembly of Phytophthora oleae, isolate VK10A, causative agent of rot of olive drupes.</title>
        <authorList>
            <person name="Conti Taguali S."/>
            <person name="Riolo M."/>
            <person name="La Spada F."/>
            <person name="Cacciola S.O."/>
            <person name="Dionisio G."/>
        </authorList>
    </citation>
    <scope>NUCLEOTIDE SEQUENCE [LARGE SCALE GENOMIC DNA]</scope>
    <source>
        <strain evidence="2 3">VK10A</strain>
    </source>
</reference>
<keyword evidence="3" id="KW-1185">Reference proteome</keyword>
<feature type="compositionally biased region" description="Polar residues" evidence="1">
    <location>
        <begin position="996"/>
        <end position="1007"/>
    </location>
</feature>
<feature type="compositionally biased region" description="Basic and acidic residues" evidence="1">
    <location>
        <begin position="187"/>
        <end position="197"/>
    </location>
</feature>
<evidence type="ECO:0000313" key="3">
    <source>
        <dbReference type="Proteomes" id="UP001632037"/>
    </source>
</evidence>
<protein>
    <submittedName>
        <fullName evidence="2">Uncharacterized protein</fullName>
    </submittedName>
</protein>
<feature type="region of interest" description="Disordered" evidence="1">
    <location>
        <begin position="992"/>
        <end position="1014"/>
    </location>
</feature>
<feature type="compositionally biased region" description="Basic and acidic residues" evidence="1">
    <location>
        <begin position="164"/>
        <end position="178"/>
    </location>
</feature>
<accession>A0ABD3EUS9</accession>
<organism evidence="2 3">
    <name type="scientific">Phytophthora oleae</name>
    <dbReference type="NCBI Taxonomy" id="2107226"/>
    <lineage>
        <taxon>Eukaryota</taxon>
        <taxon>Sar</taxon>
        <taxon>Stramenopiles</taxon>
        <taxon>Oomycota</taxon>
        <taxon>Peronosporomycetes</taxon>
        <taxon>Peronosporales</taxon>
        <taxon>Peronosporaceae</taxon>
        <taxon>Phytophthora</taxon>
    </lineage>
</organism>
<dbReference type="EMBL" id="JBIMZQ010000061">
    <property type="protein sequence ID" value="KAL3657740.1"/>
    <property type="molecule type" value="Genomic_DNA"/>
</dbReference>
<name>A0ABD3EUS9_9STRA</name>
<gene>
    <name evidence="2" type="ORF">V7S43_017312</name>
</gene>
<feature type="region of interest" description="Disordered" evidence="1">
    <location>
        <begin position="65"/>
        <end position="100"/>
    </location>
</feature>
<evidence type="ECO:0000313" key="2">
    <source>
        <dbReference type="EMBL" id="KAL3657740.1"/>
    </source>
</evidence>
<proteinExistence type="predicted"/>
<dbReference type="AlphaFoldDB" id="A0ABD3EUS9"/>
<dbReference type="Proteomes" id="UP001632037">
    <property type="component" value="Unassembled WGS sequence"/>
</dbReference>
<feature type="region of interest" description="Disordered" evidence="1">
    <location>
        <begin position="144"/>
        <end position="197"/>
    </location>
</feature>
<comment type="caution">
    <text evidence="2">The sequence shown here is derived from an EMBL/GenBank/DDBJ whole genome shotgun (WGS) entry which is preliminary data.</text>
</comment>
<evidence type="ECO:0000256" key="1">
    <source>
        <dbReference type="SAM" id="MobiDB-lite"/>
    </source>
</evidence>
<sequence>MTPASSSAGLPLRQLQWPALPAVDLLEECHWLVNMDGRNANRDRKPKHFEDQVRHKLDVLSEIDRKELPSLSKHKSPYRQQLQRPKPPAPSPGSPAQRAAKSILKLKEGLLHIDTTKCNGASIGGIHDDTIVASTQQSVQQVAVSRSSVRSTPKVADSASTTRVGEKSLRLKTSERSPSRKRKKRPPTREEREFAEKQDRLASWLKTNPDVCASVQDTGRRRTDTDEPYSTEVEARIKSAMQCQAPLESGVRLWDDPVRSLLAAEITSESVFGGAVPTRALAFPSPERMSAACFPYESPNEKDLLIVSEARTNNEQEPTEEPANVVVSAVFESQLSDHAQNVFDIAHRQVSDGSVADALATLETGIRQCISTSQAHLDAVSGSHGVGFNYSALAHTSATRLQLYYRARHRRRVTRLVLLQRQWRWWHARRLALKSLQFANQQAKAIQHRFRSWHFRITQDRGAVRIQRCFRVFASQKFLVRFRQICRLLMARQARRRQVKTRMRMIGKVLLSFRRRRRRIALVQGLWRRRCAQVQLRTLLAAVRTVELGRRAREDEFVAAKRERALQTFGEFLRGTKRGRELVHWQAEKPWLRFRRLRATTRHWDDLPLPERTDAVCKLLPNRKFRGFHERALCQMLIGREKQLPALPKALTVSKQELEFLATPATSEVSILEPVCCPWWTGVREKMKQTRSILARRTATLWWTTVTYLKEYCTARFWPIRRRRQEQARQQLEDDFSRVLTAFLRVWFRRIDSLTNSPPYACAFCSDPFATSREFYAHGKCATARAQAEEEWTDLVHDLQFVRRKKCRLSKQHDDPIQTENHAFDLEAASVRRLTRSRSQRKALRSLVATLEACAADDANAVIPMPLAGFVLRFLDDSKNSHPLIQTAEHQLLQWDALVGSMQVSSLSLTPRSSGTESRWIRKDDLRSRLLLGRKWRGLRSRWQRSIGRRTAKYQPLPAVGSDSAIARRLSSPNGVASNWKETQQRIKGVLPGRSKTVQDGPTTPSTARPVETC</sequence>